<gene>
    <name evidence="2" type="ORF">SLEP1_g44935</name>
</gene>
<evidence type="ECO:0000313" key="2">
    <source>
        <dbReference type="EMBL" id="GKV36847.1"/>
    </source>
</evidence>
<accession>A0AAV5LJG7</accession>
<feature type="compositionally biased region" description="Polar residues" evidence="1">
    <location>
        <begin position="17"/>
        <end position="32"/>
    </location>
</feature>
<dbReference type="EMBL" id="BPVZ01000119">
    <property type="protein sequence ID" value="GKV36847.1"/>
    <property type="molecule type" value="Genomic_DNA"/>
</dbReference>
<evidence type="ECO:0000256" key="1">
    <source>
        <dbReference type="SAM" id="MobiDB-lite"/>
    </source>
</evidence>
<protein>
    <submittedName>
        <fullName evidence="2">Uncharacterized protein</fullName>
    </submittedName>
</protein>
<dbReference type="AlphaFoldDB" id="A0AAV5LJG7"/>
<proteinExistence type="predicted"/>
<organism evidence="2 3">
    <name type="scientific">Rubroshorea leprosula</name>
    <dbReference type="NCBI Taxonomy" id="152421"/>
    <lineage>
        <taxon>Eukaryota</taxon>
        <taxon>Viridiplantae</taxon>
        <taxon>Streptophyta</taxon>
        <taxon>Embryophyta</taxon>
        <taxon>Tracheophyta</taxon>
        <taxon>Spermatophyta</taxon>
        <taxon>Magnoliopsida</taxon>
        <taxon>eudicotyledons</taxon>
        <taxon>Gunneridae</taxon>
        <taxon>Pentapetalae</taxon>
        <taxon>rosids</taxon>
        <taxon>malvids</taxon>
        <taxon>Malvales</taxon>
        <taxon>Dipterocarpaceae</taxon>
        <taxon>Rubroshorea</taxon>
    </lineage>
</organism>
<evidence type="ECO:0000313" key="3">
    <source>
        <dbReference type="Proteomes" id="UP001054252"/>
    </source>
</evidence>
<feature type="region of interest" description="Disordered" evidence="1">
    <location>
        <begin position="1"/>
        <end position="40"/>
    </location>
</feature>
<dbReference type="Proteomes" id="UP001054252">
    <property type="component" value="Unassembled WGS sequence"/>
</dbReference>
<comment type="caution">
    <text evidence="2">The sequence shown here is derived from an EMBL/GenBank/DDBJ whole genome shotgun (WGS) entry which is preliminary data.</text>
</comment>
<name>A0AAV5LJG7_9ROSI</name>
<sequence>MQSFPVEIHQDYPGTTCFGSQTGQPLTLSQDGHYSEPHLV</sequence>
<keyword evidence="3" id="KW-1185">Reference proteome</keyword>
<reference evidence="2 3" key="1">
    <citation type="journal article" date="2021" name="Commun. Biol.">
        <title>The genome of Shorea leprosula (Dipterocarpaceae) highlights the ecological relevance of drought in aseasonal tropical rainforests.</title>
        <authorList>
            <person name="Ng K.K.S."/>
            <person name="Kobayashi M.J."/>
            <person name="Fawcett J.A."/>
            <person name="Hatakeyama M."/>
            <person name="Paape T."/>
            <person name="Ng C.H."/>
            <person name="Ang C.C."/>
            <person name="Tnah L.H."/>
            <person name="Lee C.T."/>
            <person name="Nishiyama T."/>
            <person name="Sese J."/>
            <person name="O'Brien M.J."/>
            <person name="Copetti D."/>
            <person name="Mohd Noor M.I."/>
            <person name="Ong R.C."/>
            <person name="Putra M."/>
            <person name="Sireger I.Z."/>
            <person name="Indrioko S."/>
            <person name="Kosugi Y."/>
            <person name="Izuno A."/>
            <person name="Isagi Y."/>
            <person name="Lee S.L."/>
            <person name="Shimizu K.K."/>
        </authorList>
    </citation>
    <scope>NUCLEOTIDE SEQUENCE [LARGE SCALE GENOMIC DNA]</scope>
    <source>
        <strain evidence="2">214</strain>
    </source>
</reference>